<accession>A0A6A7N205</accession>
<dbReference type="RefSeq" id="WP_152838315.1">
    <property type="nucleotide sequence ID" value="NZ_WHUG01000004.1"/>
</dbReference>
<keyword evidence="2" id="KW-1185">Reference proteome</keyword>
<gene>
    <name evidence="1" type="ORF">GEV02_12705</name>
</gene>
<comment type="caution">
    <text evidence="1">The sequence shown here is derived from an EMBL/GenBank/DDBJ whole genome shotgun (WGS) entry which is preliminary data.</text>
</comment>
<dbReference type="EMBL" id="WHUG01000004">
    <property type="protein sequence ID" value="MQA39017.1"/>
    <property type="molecule type" value="Genomic_DNA"/>
</dbReference>
<sequence length="207" mass="23075">MLLDYGKKFTDMWGSADMDVMITHWSRELGAYSDVELQRGWQAMERMNWPPSLPEFKALCRPPVDPMVAFHEAQAGMLARVAGRMGEWSHPAVFWAAQQLGAVVTDQLYSTVRPRWERALADSMAKGEWAAIPVPMVALPAPGRTRLADSVAKQRLAELKASGVLKREPSPDTRLDWARKIVAAEANGDRTVELYSLKLAQAALERG</sequence>
<reference evidence="1 2" key="1">
    <citation type="submission" date="2019-10" db="EMBL/GenBank/DDBJ databases">
        <title>Two novel species isolated from a subtropical stream in China.</title>
        <authorList>
            <person name="Lu H."/>
        </authorList>
    </citation>
    <scope>NUCLEOTIDE SEQUENCE [LARGE SCALE GENOMIC DNA]</scope>
    <source>
        <strain evidence="1 2">FT29W</strain>
    </source>
</reference>
<evidence type="ECO:0000313" key="1">
    <source>
        <dbReference type="EMBL" id="MQA39017.1"/>
    </source>
</evidence>
<protein>
    <submittedName>
        <fullName evidence="1">Uncharacterized protein</fullName>
    </submittedName>
</protein>
<organism evidence="1 2">
    <name type="scientific">Rugamonas aquatica</name>
    <dbReference type="NCBI Taxonomy" id="2743357"/>
    <lineage>
        <taxon>Bacteria</taxon>
        <taxon>Pseudomonadati</taxon>
        <taxon>Pseudomonadota</taxon>
        <taxon>Betaproteobacteria</taxon>
        <taxon>Burkholderiales</taxon>
        <taxon>Oxalobacteraceae</taxon>
        <taxon>Telluria group</taxon>
        <taxon>Rugamonas</taxon>
    </lineage>
</organism>
<proteinExistence type="predicted"/>
<name>A0A6A7N205_9BURK</name>
<dbReference type="AlphaFoldDB" id="A0A6A7N205"/>
<evidence type="ECO:0000313" key="2">
    <source>
        <dbReference type="Proteomes" id="UP000440498"/>
    </source>
</evidence>
<dbReference type="Proteomes" id="UP000440498">
    <property type="component" value="Unassembled WGS sequence"/>
</dbReference>